<sequence>MNIKQADIAIVGGGIGGLALALHLHARGVPCHVFEAVAEVRELGVGITLLPHAMRELAALGLQSAIEAVGIENYESAFFNRHGQFIYSELRGRHAGYPLPEVGIHRGKLHKILFDAAVARLGPEHVHTGYRFDRMVQAEGHVDITFKDPQGQDRPAVRSRVLIASDGVNSAVRRVFYPDEQMVFTGINTWRGVTRFAPILTGKTYMRIGSIETGKMVIYPIVDQVDAQGHQLVNWMAEIRMEEGVTQNDWNRAGRAEDVLKLFKDWTFDWLDVPQLIAQADSILEYPMVDKDPIDQWTFGRVTLLGDAAHPMYPRGSNGSAQALIDARTLADELAKGDADPLPALHRYEAVRRPITAKVVQTNRTTPPDFINIKVDELTGGQPFRHIDDVISQAELRQISDDYKKIAGFSLEALKTQA</sequence>
<reference evidence="4" key="1">
    <citation type="submission" date="2023-05" db="EMBL/GenBank/DDBJ databases">
        <title>Limnohabitans sp. strain HM2-2 Genome sequencing and assembly.</title>
        <authorList>
            <person name="Jung Y."/>
        </authorList>
    </citation>
    <scope>NUCLEOTIDE SEQUENCE</scope>
    <source>
        <strain evidence="4">HM2-2</strain>
    </source>
</reference>
<dbReference type="Pfam" id="PF01494">
    <property type="entry name" value="FAD_binding_3"/>
    <property type="match status" value="1"/>
</dbReference>
<dbReference type="Gene3D" id="3.30.9.30">
    <property type="match status" value="1"/>
</dbReference>
<dbReference type="NCBIfam" id="NF005720">
    <property type="entry name" value="PRK07538.1"/>
    <property type="match status" value="1"/>
</dbReference>
<feature type="domain" description="FAD-binding" evidence="3">
    <location>
        <begin position="6"/>
        <end position="361"/>
    </location>
</feature>
<gene>
    <name evidence="4" type="ORF">QLQ16_09320</name>
</gene>
<dbReference type="InterPro" id="IPR050493">
    <property type="entry name" value="FAD-dep_Monooxygenase_BioMet"/>
</dbReference>
<dbReference type="RefSeq" id="WP_283224421.1">
    <property type="nucleotide sequence ID" value="NZ_JASGBH010000006.1"/>
</dbReference>
<keyword evidence="2" id="KW-0503">Monooxygenase</keyword>
<dbReference type="InterPro" id="IPR002938">
    <property type="entry name" value="FAD-bd"/>
</dbReference>
<dbReference type="SUPFAM" id="SSF54373">
    <property type="entry name" value="FAD-linked reductases, C-terminal domain"/>
    <property type="match status" value="1"/>
</dbReference>
<dbReference type="PANTHER" id="PTHR13789:SF268">
    <property type="entry name" value="5-METHYLPHENAZINE-1-CARBOXYLATE 1-MONOOXYGENASE"/>
    <property type="match status" value="1"/>
</dbReference>
<evidence type="ECO:0000259" key="3">
    <source>
        <dbReference type="Pfam" id="PF01494"/>
    </source>
</evidence>
<evidence type="ECO:0000313" key="5">
    <source>
        <dbReference type="Proteomes" id="UP001431902"/>
    </source>
</evidence>
<dbReference type="EMBL" id="JASGBH010000006">
    <property type="protein sequence ID" value="MDI9234036.1"/>
    <property type="molecule type" value="Genomic_DNA"/>
</dbReference>
<dbReference type="SUPFAM" id="SSF51905">
    <property type="entry name" value="FAD/NAD(P)-binding domain"/>
    <property type="match status" value="1"/>
</dbReference>
<comment type="caution">
    <text evidence="4">The sequence shown here is derived from an EMBL/GenBank/DDBJ whole genome shotgun (WGS) entry which is preliminary data.</text>
</comment>
<evidence type="ECO:0000256" key="2">
    <source>
        <dbReference type="ARBA" id="ARBA00023033"/>
    </source>
</evidence>
<dbReference type="Proteomes" id="UP001431902">
    <property type="component" value="Unassembled WGS sequence"/>
</dbReference>
<dbReference type="PRINTS" id="PR00420">
    <property type="entry name" value="RNGMNOXGNASE"/>
</dbReference>
<evidence type="ECO:0000313" key="4">
    <source>
        <dbReference type="EMBL" id="MDI9234036.1"/>
    </source>
</evidence>
<keyword evidence="1" id="KW-0560">Oxidoreductase</keyword>
<organism evidence="4 5">
    <name type="scientific">Limnohabitans lacus</name>
    <dbReference type="NCBI Taxonomy" id="3045173"/>
    <lineage>
        <taxon>Bacteria</taxon>
        <taxon>Pseudomonadati</taxon>
        <taxon>Pseudomonadota</taxon>
        <taxon>Betaproteobacteria</taxon>
        <taxon>Burkholderiales</taxon>
        <taxon>Comamonadaceae</taxon>
        <taxon>Limnohabitans</taxon>
    </lineage>
</organism>
<dbReference type="InterPro" id="IPR036188">
    <property type="entry name" value="FAD/NAD-bd_sf"/>
</dbReference>
<protein>
    <submittedName>
        <fullName evidence="4">Flavin-dependent oxidoreductase</fullName>
    </submittedName>
</protein>
<keyword evidence="5" id="KW-1185">Reference proteome</keyword>
<accession>A0ABT6X7D5</accession>
<dbReference type="Gene3D" id="3.50.50.60">
    <property type="entry name" value="FAD/NAD(P)-binding domain"/>
    <property type="match status" value="1"/>
</dbReference>
<proteinExistence type="predicted"/>
<evidence type="ECO:0000256" key="1">
    <source>
        <dbReference type="ARBA" id="ARBA00023002"/>
    </source>
</evidence>
<dbReference type="PANTHER" id="PTHR13789">
    <property type="entry name" value="MONOOXYGENASE"/>
    <property type="match status" value="1"/>
</dbReference>
<name>A0ABT6X7D5_9BURK</name>